<dbReference type="Proteomes" id="UP000714817">
    <property type="component" value="Unassembled WGS sequence"/>
</dbReference>
<proteinExistence type="predicted"/>
<organism evidence="1 2">
    <name type="scientific">candidate division WWE3 bacterium</name>
    <dbReference type="NCBI Taxonomy" id="2053526"/>
    <lineage>
        <taxon>Bacteria</taxon>
        <taxon>Katanobacteria</taxon>
    </lineage>
</organism>
<sequence>MSTKLQKKTFQIRLDIGWWKILSNLRTNSGQSFKTLVEYALSETYNGYETESELKKIFGKKKPKKYKFY</sequence>
<dbReference type="EMBL" id="JAGQNY010000006">
    <property type="protein sequence ID" value="MCA9302083.1"/>
    <property type="molecule type" value="Genomic_DNA"/>
</dbReference>
<evidence type="ECO:0000313" key="1">
    <source>
        <dbReference type="EMBL" id="MCA9302083.1"/>
    </source>
</evidence>
<comment type="caution">
    <text evidence="1">The sequence shown here is derived from an EMBL/GenBank/DDBJ whole genome shotgun (WGS) entry which is preliminary data.</text>
</comment>
<evidence type="ECO:0000313" key="2">
    <source>
        <dbReference type="Proteomes" id="UP000714817"/>
    </source>
</evidence>
<protein>
    <submittedName>
        <fullName evidence="1">Uncharacterized protein</fullName>
    </submittedName>
</protein>
<reference evidence="1" key="1">
    <citation type="submission" date="2020-04" db="EMBL/GenBank/DDBJ databases">
        <authorList>
            <person name="Zhang T."/>
        </authorList>
    </citation>
    <scope>NUCLEOTIDE SEQUENCE</scope>
    <source>
        <strain evidence="1">HKST-UBA80</strain>
    </source>
</reference>
<gene>
    <name evidence="1" type="ORF">KDA10_01785</name>
</gene>
<dbReference type="AlphaFoldDB" id="A0A955E0S3"/>
<name>A0A955E0S3_UNCKA</name>
<accession>A0A955E0S3</accession>
<reference evidence="1" key="2">
    <citation type="journal article" date="2021" name="Microbiome">
        <title>Successional dynamics and alternative stable states in a saline activated sludge microbial community over 9 years.</title>
        <authorList>
            <person name="Wang Y."/>
            <person name="Ye J."/>
            <person name="Ju F."/>
            <person name="Liu L."/>
            <person name="Boyd J.A."/>
            <person name="Deng Y."/>
            <person name="Parks D.H."/>
            <person name="Jiang X."/>
            <person name="Yin X."/>
            <person name="Woodcroft B.J."/>
            <person name="Tyson G.W."/>
            <person name="Hugenholtz P."/>
            <person name="Polz M.F."/>
            <person name="Zhang T."/>
        </authorList>
    </citation>
    <scope>NUCLEOTIDE SEQUENCE</scope>
    <source>
        <strain evidence="1">HKST-UBA80</strain>
    </source>
</reference>